<reference evidence="1" key="1">
    <citation type="submission" date="2014-09" db="EMBL/GenBank/DDBJ databases">
        <title>Genome sequence of the luminous mushroom Mycena chlorophos for searching fungal bioluminescence genes.</title>
        <authorList>
            <person name="Tanaka Y."/>
            <person name="Kasuga D."/>
            <person name="Oba Y."/>
            <person name="Hase S."/>
            <person name="Sato K."/>
            <person name="Oba Y."/>
            <person name="Sakakibara Y."/>
        </authorList>
    </citation>
    <scope>NUCLEOTIDE SEQUENCE</scope>
</reference>
<organism evidence="1 2">
    <name type="scientific">Mycena chlorophos</name>
    <name type="common">Agaric fungus</name>
    <name type="synonym">Agaricus chlorophos</name>
    <dbReference type="NCBI Taxonomy" id="658473"/>
    <lineage>
        <taxon>Eukaryota</taxon>
        <taxon>Fungi</taxon>
        <taxon>Dikarya</taxon>
        <taxon>Basidiomycota</taxon>
        <taxon>Agaricomycotina</taxon>
        <taxon>Agaricomycetes</taxon>
        <taxon>Agaricomycetidae</taxon>
        <taxon>Agaricales</taxon>
        <taxon>Marasmiineae</taxon>
        <taxon>Mycenaceae</taxon>
        <taxon>Mycena</taxon>
    </lineage>
</organism>
<evidence type="ECO:0000313" key="1">
    <source>
        <dbReference type="EMBL" id="GAT49542.1"/>
    </source>
</evidence>
<name>A0ABQ0LEU4_MYCCL</name>
<accession>A0ABQ0LEU4</accession>
<dbReference type="Proteomes" id="UP000815677">
    <property type="component" value="Unassembled WGS sequence"/>
</dbReference>
<proteinExistence type="predicted"/>
<sequence>MSAPNPASTLDLYPVDTDIYPCSVPFRFALAPKSFPWMSFWPRPADDQFVKEILLFFDEKSPNGDLADLLIAELIWQTRFLDAQIASIRRAIHVGWLPESELVPSFKRAIEVSYACCQGAVDVFHSQRAATNSSS</sequence>
<evidence type="ECO:0000313" key="2">
    <source>
        <dbReference type="Proteomes" id="UP000815677"/>
    </source>
</evidence>
<gene>
    <name evidence="1" type="ORF">MCHLO_06850</name>
</gene>
<dbReference type="EMBL" id="DF845605">
    <property type="protein sequence ID" value="GAT49542.1"/>
    <property type="molecule type" value="Genomic_DNA"/>
</dbReference>
<keyword evidence="2" id="KW-1185">Reference proteome</keyword>
<protein>
    <submittedName>
        <fullName evidence="1">Uncharacterized protein</fullName>
    </submittedName>
</protein>